<dbReference type="EMBL" id="GBRH01178868">
    <property type="protein sequence ID" value="JAE19028.1"/>
    <property type="molecule type" value="Transcribed_RNA"/>
</dbReference>
<proteinExistence type="predicted"/>
<sequence>MEVKESDHVSLSWLKEGVLYVTKHNIHLFRFSSRILKTVDMGHQCSRDLPTTARKCWPYPQIEQLNPIPDRSIR</sequence>
<organism evidence="1">
    <name type="scientific">Arundo donax</name>
    <name type="common">Giant reed</name>
    <name type="synonym">Donax arundinaceus</name>
    <dbReference type="NCBI Taxonomy" id="35708"/>
    <lineage>
        <taxon>Eukaryota</taxon>
        <taxon>Viridiplantae</taxon>
        <taxon>Streptophyta</taxon>
        <taxon>Embryophyta</taxon>
        <taxon>Tracheophyta</taxon>
        <taxon>Spermatophyta</taxon>
        <taxon>Magnoliopsida</taxon>
        <taxon>Liliopsida</taxon>
        <taxon>Poales</taxon>
        <taxon>Poaceae</taxon>
        <taxon>PACMAD clade</taxon>
        <taxon>Arundinoideae</taxon>
        <taxon>Arundineae</taxon>
        <taxon>Arundo</taxon>
    </lineage>
</organism>
<name>A0A0A9GEF7_ARUDO</name>
<reference evidence="1" key="1">
    <citation type="submission" date="2014-09" db="EMBL/GenBank/DDBJ databases">
        <authorList>
            <person name="Magalhaes I.L.F."/>
            <person name="Oliveira U."/>
            <person name="Santos F.R."/>
            <person name="Vidigal T.H.D.A."/>
            <person name="Brescovit A.D."/>
            <person name="Santos A.J."/>
        </authorList>
    </citation>
    <scope>NUCLEOTIDE SEQUENCE</scope>
    <source>
        <tissue evidence="1">Shoot tissue taken approximately 20 cm above the soil surface</tissue>
    </source>
</reference>
<protein>
    <submittedName>
        <fullName evidence="1">GTC903</fullName>
    </submittedName>
</protein>
<accession>A0A0A9GEF7</accession>
<evidence type="ECO:0000313" key="1">
    <source>
        <dbReference type="EMBL" id="JAE19028.1"/>
    </source>
</evidence>
<dbReference type="AlphaFoldDB" id="A0A0A9GEF7"/>
<reference evidence="1" key="2">
    <citation type="journal article" date="2015" name="Data Brief">
        <title>Shoot transcriptome of the giant reed, Arundo donax.</title>
        <authorList>
            <person name="Barrero R.A."/>
            <person name="Guerrero F.D."/>
            <person name="Moolhuijzen P."/>
            <person name="Goolsby J.A."/>
            <person name="Tidwell J."/>
            <person name="Bellgard S.E."/>
            <person name="Bellgard M.I."/>
        </authorList>
    </citation>
    <scope>NUCLEOTIDE SEQUENCE</scope>
    <source>
        <tissue evidence="1">Shoot tissue taken approximately 20 cm above the soil surface</tissue>
    </source>
</reference>